<evidence type="ECO:0000313" key="2">
    <source>
        <dbReference type="Proteomes" id="UP000887565"/>
    </source>
</evidence>
<keyword evidence="2" id="KW-1185">Reference proteome</keyword>
<evidence type="ECO:0000313" key="3">
    <source>
        <dbReference type="WBParaSite" id="nRc.2.0.1.t31360-RA"/>
    </source>
</evidence>
<dbReference type="AlphaFoldDB" id="A0A915JZF6"/>
<evidence type="ECO:0000256" key="1">
    <source>
        <dbReference type="SAM" id="Phobius"/>
    </source>
</evidence>
<feature type="transmembrane region" description="Helical" evidence="1">
    <location>
        <begin position="12"/>
        <end position="33"/>
    </location>
</feature>
<keyword evidence="1" id="KW-1133">Transmembrane helix</keyword>
<keyword evidence="1" id="KW-0812">Transmembrane</keyword>
<name>A0A915JZF6_ROMCU</name>
<dbReference type="Proteomes" id="UP000887565">
    <property type="component" value="Unplaced"/>
</dbReference>
<protein>
    <submittedName>
        <fullName evidence="3">Uncharacterized protein</fullName>
    </submittedName>
</protein>
<organism evidence="2 3">
    <name type="scientific">Romanomermis culicivorax</name>
    <name type="common">Nematode worm</name>
    <dbReference type="NCBI Taxonomy" id="13658"/>
    <lineage>
        <taxon>Eukaryota</taxon>
        <taxon>Metazoa</taxon>
        <taxon>Ecdysozoa</taxon>
        <taxon>Nematoda</taxon>
        <taxon>Enoplea</taxon>
        <taxon>Dorylaimia</taxon>
        <taxon>Mermithida</taxon>
        <taxon>Mermithoidea</taxon>
        <taxon>Mermithidae</taxon>
        <taxon>Romanomermis</taxon>
    </lineage>
</organism>
<reference evidence="3" key="1">
    <citation type="submission" date="2022-11" db="UniProtKB">
        <authorList>
            <consortium name="WormBaseParasite"/>
        </authorList>
    </citation>
    <scope>IDENTIFICATION</scope>
</reference>
<sequence length="71" mass="7853">MPVAGDGQIVGRFVLMEEPATAAIVVFAVRLLIIKESRACAKKKSLNNFLDGDYDWCCTKSSKGELRNIYT</sequence>
<dbReference type="WBParaSite" id="nRc.2.0.1.t31360-RA">
    <property type="protein sequence ID" value="nRc.2.0.1.t31360-RA"/>
    <property type="gene ID" value="nRc.2.0.1.g31360"/>
</dbReference>
<accession>A0A915JZF6</accession>
<proteinExistence type="predicted"/>
<keyword evidence="1" id="KW-0472">Membrane</keyword>